<name>A0ABP7MDX1_9GAMM</name>
<dbReference type="RefSeq" id="WP_344796963.1">
    <property type="nucleotide sequence ID" value="NZ_BAABBN010000004.1"/>
</dbReference>
<gene>
    <name evidence="2" type="ORF">GCM10022277_14410</name>
</gene>
<comment type="caution">
    <text evidence="2">The sequence shown here is derived from an EMBL/GenBank/DDBJ whole genome shotgun (WGS) entry which is preliminary data.</text>
</comment>
<accession>A0ABP7MDX1</accession>
<dbReference type="Proteomes" id="UP001501565">
    <property type="component" value="Unassembled WGS sequence"/>
</dbReference>
<dbReference type="EMBL" id="BAABBN010000004">
    <property type="protein sequence ID" value="GAA3919984.1"/>
    <property type="molecule type" value="Genomic_DNA"/>
</dbReference>
<feature type="domain" description="Transcriptional regulator SutA RNAP-binding" evidence="1">
    <location>
        <begin position="5"/>
        <end position="37"/>
    </location>
</feature>
<evidence type="ECO:0000313" key="2">
    <source>
        <dbReference type="EMBL" id="GAA3919984.1"/>
    </source>
</evidence>
<sequence length="107" mass="12135">MKRKPTKAQLREMMSQDILSYESNGGSVQQINSGVSGVVGGPLKAQETVLFDEKKEPRSYVNDVVAAIDSRKKSAHKKKAKPRTSKPKRKLVYDDFGEPLRWVWEDE</sequence>
<protein>
    <recommendedName>
        <fullName evidence="1">Transcriptional regulator SutA RNAP-binding domain-containing protein</fullName>
    </recommendedName>
</protein>
<dbReference type="Pfam" id="PF20661">
    <property type="entry name" value="SutA-RBD"/>
    <property type="match status" value="1"/>
</dbReference>
<evidence type="ECO:0000259" key="1">
    <source>
        <dbReference type="Pfam" id="PF20661"/>
    </source>
</evidence>
<reference evidence="3" key="1">
    <citation type="journal article" date="2019" name="Int. J. Syst. Evol. Microbiol.">
        <title>The Global Catalogue of Microorganisms (GCM) 10K type strain sequencing project: providing services to taxonomists for standard genome sequencing and annotation.</title>
        <authorList>
            <consortium name="The Broad Institute Genomics Platform"/>
            <consortium name="The Broad Institute Genome Sequencing Center for Infectious Disease"/>
            <person name="Wu L."/>
            <person name="Ma J."/>
        </authorList>
    </citation>
    <scope>NUCLEOTIDE SEQUENCE [LARGE SCALE GENOMIC DNA]</scope>
    <source>
        <strain evidence="3">JCM 17551</strain>
    </source>
</reference>
<keyword evidence="3" id="KW-1185">Reference proteome</keyword>
<proteinExistence type="predicted"/>
<organism evidence="2 3">
    <name type="scientific">Litoribacillus peritrichatus</name>
    <dbReference type="NCBI Taxonomy" id="718191"/>
    <lineage>
        <taxon>Bacteria</taxon>
        <taxon>Pseudomonadati</taxon>
        <taxon>Pseudomonadota</taxon>
        <taxon>Gammaproteobacteria</taxon>
        <taxon>Oceanospirillales</taxon>
        <taxon>Oceanospirillaceae</taxon>
        <taxon>Litoribacillus</taxon>
    </lineage>
</organism>
<dbReference type="InterPro" id="IPR049191">
    <property type="entry name" value="SutA_RBD"/>
</dbReference>
<evidence type="ECO:0000313" key="3">
    <source>
        <dbReference type="Proteomes" id="UP001501565"/>
    </source>
</evidence>